<sequence length="2660" mass="300699">MTCRPPWCGLAAIFLLTVAISRRPVDAARVLAFETVAAKSHWNFMRAVLHALADRGHPVKVYTPFPDLGTPPTDNYTEVKTSAEYQIDGANGFATAVNLDASVVVPLFARPSFMVPFIVNFSRSTCDDMDRVLSRDVGAYDLFVTEPLSSECVSHAARWLGVPLVYVVPTPLLPWIETGVFGHYSNPAVATHLFAAYAVPDTLYRRLHSAALHLYTVCGNYWYTAAVERRPYDLAPPVRPALVFVNTHHVTEPPGPVPANRVDVGGIHLTEPRPLPADILKFIEESQNGVIYFSFGTVVALSSLPDHIQNAFKDALAEVPQRVLLKFEGEMKDKPKNVMTSKWLPQRDILKHPNVKLFIGHGGISGVYEAVDAGVPILGFPLFYDQPRNMANLVDAGMALSLDLFSVTKNTLLNAINEIINNETYSKNAKIVSDRFKDRPMSPTESVVYWTEYVIRHKNALHLKSHAFNLTWYQYFLLDVIAGIGEKIIMIKFIKILIITFYFGVITLYFKPVEGDRILAISTIGGRSHWNIMEGILRALTEHGHQVTVLTPFPSGDRENYTEIDVSNETFSLLRLDIDLVRKHLTSYYDILHYTYNYSRKTCKILYENNFIKSIMTDSRSNFDVIFIELMASECVSYLSAKLDLPLIYVTPPPLISYVEHSVLGHFPNPAVVSHVLADHSIPRTMIDRFTNTVLLFYTIFLLQYKSWSARLFDTQAFDQIEPIKPSIIFSNAHFISDASRPILPSVIQVGGIHLSPPKKIPDDILEFIENSPQGVIFFTLGSVVTVSSIPENIRNDILKVLSQVPQRVLLKYEDEMIDKPENIMIKKWFPQRDILMHPNVKLFISHGGISGMYEAVDAGVPVLGFPVFFDQSRNLENLVDAGMAISMNLDSVTRDTFMKAVLELVKNENYTQNAKIASDRFKDRPLSLPKTIDYWTRYVIRHKGAPHLKSYALNLTWEEKKGHNLTIFSPFTDIDYCGVNCSLIDTSKDYPITSSINFMILKTLGSTEQLISQSVNITRNRCNIMYNNNEINKILTAKNSSGYEILIIEPMATECASHIASILQIPVVYLIPSPKSTFIEPMIFGHIPNPAVVSNILNNHAILRKFGQRCINAALLAYSLISREYNEWIIKKTQPQFYDSIEPIKPSIVFVNSHHITEQSRPLPPNFIPIGSIHLSQPKSISKHKEGKNINKYNIKFSHSEVTVTLNTLLHTMKLPVLYIFTVLITFASVDALQILAIENVAGKSHWNFLSAVLRSLSDNGHNVTVFTPFPDGNQVNYTEFYIELPAKVSMDAVDTFNTFGKSEVLIPLVMTMTRHFCNIIYEQKDMLEILSSGKSNFDIIITEVLSSECTSYVAFKLDLPLIYVIPSPMVSNIEHSVLGDVSNPATVSHLMAHHAVPRTFAQRFSNVVLLGFSLFALIYKEMELKKIDPQPYDLVKPKKPSLVFMNTHHITDAPRPMPASVIQVGGIHLKTPKSIPNDILEFIENSPHGVIYFTFGSVVSMSTLPDHIQNAFKEALAQVPQRVLWKYEGEMKDKPINVMTSKWFPQRDILMHPNVKLFISHGGISGVYEAVDAGVPVLGFPLFYDQPRNIENLVEAGMGISMDLLTIQKDDLLKNILELTNNEKYTKNAKITSERFKDRPMSPAESVVYWTEYVVRHKGAPHLRSHAFNLTWYQYFLLDVVVVILIFIALFIGSNCNDEHIVCTMKLLVYYILTVLIKYYASVDALQILAIQNIAAKSHWNFMSAVLQSLSDNGHNVTVYTPFLAGNRANYTEVYLELPSRVGLEALESINSLGKATVIMPLGMNMTRYYCNIIHEQTDIREILRSGKSNYDIIITELLSSECSSYVAFKLNLPLIYVIPSSMITYMEHAVLGDVSNPATVSHLLAHHAVPRTFVQRFTNAILLGFSLIALLYKEMELKKIDGQPYDLVKPIKPSLIFMNSDFITEGPRPMLPNVIQIGGIHLKTPSNIPNDILGFIENSPHGVIYFTFGSVISMSTLPNHIQNAFKETFAQIPQRILWKYEGEMKDKPINVMTSKWFPQRDILLHPNVKLFISHGGISGVFEAIDAGVPVLGFPLFYDQPRNIENLVDAGMGISMDLLTIEKDELLKNILDLTNNEKYMRNAKINSERFKDRPMSPAESVVYWADHYGIGNEDLLSMVSLIKILIITFYCGIATLYFKPVGGERILAIASVSGKSHWNFMEGIVRALTEHGHQVTVLTPFPSGDGENYTEVDISNEIRSLMRLNIDQVHKELTSHFDLINFVNDYSRKTCKILYENNFIKSIMTDSRSNFDVIFIELMASECVSYLSAKLDLPLIYVTPPPLISYVEHSVLGHFPNPAVVSHVLADHSIPRTMIDRFTNTVLLFYTIFLLQYKSWSARLFDTQAFDQIEPIKPSIIFSNAHFISDASRPILPSVIQVGGIHLSPPKKIPDDILEFIENSPHGVIFFTLGSIVAVSSIPENIRNDIFKVLSQVPQRVLLKYEDEMIDKPENIMIKKWFPQRDILMHPNVKLFISHGGISGMYEAVDAGVPVLGFPVFYDQSRNLENLVDAGMAISMNLYSVTRDTFMKVVLELVKNEKYTQNAKIASDRFKDRPLSLPKTIDYWTRYVIRHKGGPHLKSYALNLTWYQYFLLDVIAVVVLVILLFYYILFKIFTFIKK</sequence>
<evidence type="ECO:0000256" key="1">
    <source>
        <dbReference type="ARBA" id="ARBA00004240"/>
    </source>
</evidence>
<dbReference type="PANTHER" id="PTHR48043:SF145">
    <property type="entry name" value="FI06409P-RELATED"/>
    <property type="match status" value="1"/>
</dbReference>
<evidence type="ECO:0000256" key="12">
    <source>
        <dbReference type="SAM" id="SignalP"/>
    </source>
</evidence>
<keyword evidence="5 11" id="KW-0812">Transmembrane</keyword>
<feature type="signal peptide" evidence="12">
    <location>
        <begin position="1"/>
        <end position="27"/>
    </location>
</feature>
<dbReference type="OrthoDB" id="5835829at2759"/>
<evidence type="ECO:0000256" key="9">
    <source>
        <dbReference type="ARBA" id="ARBA00023180"/>
    </source>
</evidence>
<dbReference type="PROSITE" id="PS00375">
    <property type="entry name" value="UDPGT"/>
    <property type="match status" value="5"/>
</dbReference>
<evidence type="ECO:0000256" key="8">
    <source>
        <dbReference type="ARBA" id="ARBA00023136"/>
    </source>
</evidence>
<keyword evidence="7 11" id="KW-1133">Transmembrane helix</keyword>
<evidence type="ECO:0000256" key="10">
    <source>
        <dbReference type="ARBA" id="ARBA00046288"/>
    </source>
</evidence>
<keyword evidence="6" id="KW-0256">Endoplasmic reticulum</keyword>
<keyword evidence="4" id="KW-0808">Transferase</keyword>
<evidence type="ECO:0000256" key="3">
    <source>
        <dbReference type="ARBA" id="ARBA00022676"/>
    </source>
</evidence>
<protein>
    <recommendedName>
        <fullName evidence="15">UDP-glycosyltransferases domain-containing protein</fullName>
    </recommendedName>
</protein>
<dbReference type="PANTHER" id="PTHR48043">
    <property type="entry name" value="EG:EG0003.4 PROTEIN-RELATED"/>
    <property type="match status" value="1"/>
</dbReference>
<keyword evidence="14" id="KW-1185">Reference proteome</keyword>
<keyword evidence="8 11" id="KW-0472">Membrane</keyword>
<dbReference type="GO" id="GO:0008194">
    <property type="term" value="F:UDP-glycosyltransferase activity"/>
    <property type="evidence" value="ECO:0007669"/>
    <property type="project" value="InterPro"/>
</dbReference>
<keyword evidence="12" id="KW-0732">Signal</keyword>
<evidence type="ECO:0000313" key="14">
    <source>
        <dbReference type="Proteomes" id="UP000475862"/>
    </source>
</evidence>
<feature type="transmembrane region" description="Helical" evidence="11">
    <location>
        <begin position="1706"/>
        <end position="1723"/>
    </location>
</feature>
<dbReference type="InterPro" id="IPR035595">
    <property type="entry name" value="UDP_glycos_trans_CS"/>
</dbReference>
<feature type="transmembrane region" description="Helical" evidence="11">
    <location>
        <begin position="1674"/>
        <end position="1694"/>
    </location>
</feature>
<dbReference type="Pfam" id="PF00201">
    <property type="entry name" value="UDPGT"/>
    <property type="match status" value="6"/>
</dbReference>
<dbReference type="GO" id="GO:0005783">
    <property type="term" value="C:endoplasmic reticulum"/>
    <property type="evidence" value="ECO:0007669"/>
    <property type="project" value="UniProtKB-SubCell"/>
</dbReference>
<comment type="similarity">
    <text evidence="2">Belongs to the UDP-glycosyltransferase family.</text>
</comment>
<dbReference type="CDD" id="cd03784">
    <property type="entry name" value="GT1_Gtf-like"/>
    <property type="match status" value="5"/>
</dbReference>
<comment type="caution">
    <text evidence="13">The sequence shown here is derived from an EMBL/GenBank/DDBJ whole genome shotgun (WGS) entry which is preliminary data.</text>
</comment>
<gene>
    <name evidence="13" type="ORF">AGLY_002447</name>
</gene>
<dbReference type="EMBL" id="VYZN01000009">
    <property type="protein sequence ID" value="KAE9542536.1"/>
    <property type="molecule type" value="Genomic_DNA"/>
</dbReference>
<evidence type="ECO:0000256" key="6">
    <source>
        <dbReference type="ARBA" id="ARBA00022824"/>
    </source>
</evidence>
<dbReference type="Gene3D" id="3.40.50.2000">
    <property type="entry name" value="Glycogen Phosphorylase B"/>
    <property type="match status" value="6"/>
</dbReference>
<evidence type="ECO:0000256" key="5">
    <source>
        <dbReference type="ARBA" id="ARBA00022692"/>
    </source>
</evidence>
<evidence type="ECO:0000256" key="7">
    <source>
        <dbReference type="ARBA" id="ARBA00022989"/>
    </source>
</evidence>
<reference evidence="13 14" key="1">
    <citation type="submission" date="2019-08" db="EMBL/GenBank/DDBJ databases">
        <title>The genome of the soybean aphid Biotype 1, its phylome, world population structure and adaptation to the North American continent.</title>
        <authorList>
            <person name="Giordano R."/>
            <person name="Donthu R.K."/>
            <person name="Hernandez A.G."/>
            <person name="Wright C.L."/>
            <person name="Zimin A.V."/>
        </authorList>
    </citation>
    <scope>NUCLEOTIDE SEQUENCE [LARGE SCALE GENOMIC DNA]</scope>
    <source>
        <tissue evidence="13">Whole aphids</tissue>
    </source>
</reference>
<dbReference type="FunFam" id="3.40.50.2000:FF:000050">
    <property type="entry name" value="UDP-glucuronosyltransferase"/>
    <property type="match status" value="2"/>
</dbReference>
<accession>A0A6G0U2T0</accession>
<keyword evidence="9" id="KW-0325">Glycoprotein</keyword>
<evidence type="ECO:0000256" key="11">
    <source>
        <dbReference type="SAM" id="Phobius"/>
    </source>
</evidence>
<evidence type="ECO:0000256" key="2">
    <source>
        <dbReference type="ARBA" id="ARBA00009995"/>
    </source>
</evidence>
<comment type="subcellular location">
    <subcellularLocation>
        <location evidence="10">Endomembrane system</location>
        <topology evidence="10">Single-pass type I membrane protein</topology>
    </subcellularLocation>
    <subcellularLocation>
        <location evidence="1">Endoplasmic reticulum</location>
    </subcellularLocation>
</comment>
<dbReference type="Proteomes" id="UP000475862">
    <property type="component" value="Unassembled WGS sequence"/>
</dbReference>
<dbReference type="FunFam" id="3.40.50.2000:FF:000021">
    <property type="entry name" value="UDP-glucuronosyltransferase"/>
    <property type="match status" value="3"/>
</dbReference>
<keyword evidence="3" id="KW-0328">Glycosyltransferase</keyword>
<proteinExistence type="inferred from homology"/>
<evidence type="ECO:0008006" key="15">
    <source>
        <dbReference type="Google" id="ProtNLM"/>
    </source>
</evidence>
<evidence type="ECO:0000313" key="13">
    <source>
        <dbReference type="EMBL" id="KAE9542536.1"/>
    </source>
</evidence>
<feature type="transmembrane region" description="Helical" evidence="11">
    <location>
        <begin position="2628"/>
        <end position="2651"/>
    </location>
</feature>
<dbReference type="InterPro" id="IPR002213">
    <property type="entry name" value="UDP_glucos_trans"/>
</dbReference>
<dbReference type="SUPFAM" id="SSF53756">
    <property type="entry name" value="UDP-Glycosyltransferase/glycogen phosphorylase"/>
    <property type="match status" value="6"/>
</dbReference>
<organism evidence="13 14">
    <name type="scientific">Aphis glycines</name>
    <name type="common">Soybean aphid</name>
    <dbReference type="NCBI Taxonomy" id="307491"/>
    <lineage>
        <taxon>Eukaryota</taxon>
        <taxon>Metazoa</taxon>
        <taxon>Ecdysozoa</taxon>
        <taxon>Arthropoda</taxon>
        <taxon>Hexapoda</taxon>
        <taxon>Insecta</taxon>
        <taxon>Pterygota</taxon>
        <taxon>Neoptera</taxon>
        <taxon>Paraneoptera</taxon>
        <taxon>Hemiptera</taxon>
        <taxon>Sternorrhyncha</taxon>
        <taxon>Aphidomorpha</taxon>
        <taxon>Aphidoidea</taxon>
        <taxon>Aphididae</taxon>
        <taxon>Aphidini</taxon>
        <taxon>Aphis</taxon>
        <taxon>Aphis</taxon>
    </lineage>
</organism>
<feature type="chain" id="PRO_5026287426" description="UDP-glycosyltransferases domain-containing protein" evidence="12">
    <location>
        <begin position="28"/>
        <end position="2660"/>
    </location>
</feature>
<evidence type="ECO:0000256" key="4">
    <source>
        <dbReference type="ARBA" id="ARBA00022679"/>
    </source>
</evidence>
<dbReference type="InterPro" id="IPR050271">
    <property type="entry name" value="UDP-glycosyltransferase"/>
</dbReference>
<name>A0A6G0U2T0_APHGL</name>